<accession>A0A1E3VZU8</accession>
<dbReference type="PANTHER" id="PTHR12184:SF1">
    <property type="entry name" value="UBIQUINOL-CYTOCHROME-C REDUCTASE COMPLEX ASSEMBLY FACTOR 1"/>
    <property type="match status" value="1"/>
</dbReference>
<keyword evidence="5" id="KW-1185">Reference proteome</keyword>
<evidence type="ECO:0000256" key="2">
    <source>
        <dbReference type="ARBA" id="ARBA00006436"/>
    </source>
</evidence>
<dbReference type="EMBL" id="LPWG01000012">
    <property type="protein sequence ID" value="ODR99050.1"/>
    <property type="molecule type" value="Genomic_DNA"/>
</dbReference>
<name>A0A1E3VZU8_9HYPH</name>
<dbReference type="OrthoDB" id="7158889at2"/>
<sequence>MPWSLKPLADLLPWGGPWGSGAPQADDLYDAIMAQARLPIYYQRLGVPDTLNGRFVMLSLHLFAVLHRLKEAGGQDAAKTRTAPQTMARATAQALSDRFAADMETVLREIGTGDLAVPKKVRKLVAQGASLLEGYERAVAAGGDALEVAIADALPLDASPARAASAQLTPYMSQVLQDLSAQPLEAICKGRIRFPELSSA</sequence>
<gene>
    <name evidence="4" type="ORF">AUC68_07880</name>
</gene>
<dbReference type="AlphaFoldDB" id="A0A1E3VZU8"/>
<dbReference type="STRING" id="1774968.AUC68_07880"/>
<feature type="domain" description="Ubiquinol-cytochrome c chaperone" evidence="3">
    <location>
        <begin position="43"/>
        <end position="194"/>
    </location>
</feature>
<dbReference type="InterPro" id="IPR007129">
    <property type="entry name" value="Ubiqinol_cyt_c_chaperone_CPB3"/>
</dbReference>
<dbReference type="PANTHER" id="PTHR12184">
    <property type="entry name" value="UBIQUINOL-CYTOCHROME C REDUCTASE COMPLEX ASSEMBLY FACTOR 1 FAMILY MEMBER"/>
    <property type="match status" value="1"/>
</dbReference>
<protein>
    <recommendedName>
        <fullName evidence="3">Ubiquinol-cytochrome c chaperone domain-containing protein</fullName>
    </recommendedName>
</protein>
<proteinExistence type="inferred from homology"/>
<evidence type="ECO:0000313" key="4">
    <source>
        <dbReference type="EMBL" id="ODR99050.1"/>
    </source>
</evidence>
<dbReference type="Pfam" id="PF03981">
    <property type="entry name" value="Ubiq_cyt_C_chap"/>
    <property type="match status" value="1"/>
</dbReference>
<comment type="similarity">
    <text evidence="1">Belongs to the CBP3 family.</text>
</comment>
<comment type="caution">
    <text evidence="4">The sequence shown here is derived from an EMBL/GenBank/DDBJ whole genome shotgun (WGS) entry which is preliminary data.</text>
</comment>
<dbReference type="InterPro" id="IPR021150">
    <property type="entry name" value="Ubiq_cyt_c_chap"/>
</dbReference>
<evidence type="ECO:0000313" key="5">
    <source>
        <dbReference type="Proteomes" id="UP000094501"/>
    </source>
</evidence>
<dbReference type="Proteomes" id="UP000094501">
    <property type="component" value="Unassembled WGS sequence"/>
</dbReference>
<comment type="similarity">
    <text evidence="2">Belongs to the UPF0174 family.</text>
</comment>
<evidence type="ECO:0000259" key="3">
    <source>
        <dbReference type="Pfam" id="PF03981"/>
    </source>
</evidence>
<organism evidence="4 5">
    <name type="scientific">Methyloceanibacter methanicus</name>
    <dbReference type="NCBI Taxonomy" id="1774968"/>
    <lineage>
        <taxon>Bacteria</taxon>
        <taxon>Pseudomonadati</taxon>
        <taxon>Pseudomonadota</taxon>
        <taxon>Alphaproteobacteria</taxon>
        <taxon>Hyphomicrobiales</taxon>
        <taxon>Hyphomicrobiaceae</taxon>
        <taxon>Methyloceanibacter</taxon>
    </lineage>
</organism>
<reference evidence="4 5" key="1">
    <citation type="journal article" date="2016" name="Environ. Microbiol.">
        <title>New Methyloceanibacter diversity from North Sea sediments includes methanotroph containing solely the soluble methane monooxygenase.</title>
        <authorList>
            <person name="Vekeman B."/>
            <person name="Kerckhof F.M."/>
            <person name="Cremers G."/>
            <person name="de Vos P."/>
            <person name="Vandamme P."/>
            <person name="Boon N."/>
            <person name="Op den Camp H.J."/>
            <person name="Heylen K."/>
        </authorList>
    </citation>
    <scope>NUCLEOTIDE SEQUENCE [LARGE SCALE GENOMIC DNA]</scope>
    <source>
        <strain evidence="4 5">R-67174</strain>
    </source>
</reference>
<evidence type="ECO:0000256" key="1">
    <source>
        <dbReference type="ARBA" id="ARBA00006407"/>
    </source>
</evidence>